<protein>
    <submittedName>
        <fullName evidence="10">Putative vacuolar h+-atpase v0 sector accessory subunit s1 ac45</fullName>
    </submittedName>
</protein>
<feature type="chain" id="PRO_5025582652" evidence="7">
    <location>
        <begin position="20"/>
        <end position="378"/>
    </location>
</feature>
<evidence type="ECO:0000313" key="10">
    <source>
        <dbReference type="EMBL" id="NBJ63355.1"/>
    </source>
</evidence>
<keyword evidence="4 6" id="KW-1133">Transmembrane helix</keyword>
<dbReference type="GO" id="GO:0033176">
    <property type="term" value="C:proton-transporting V-type ATPase complex"/>
    <property type="evidence" value="ECO:0007669"/>
    <property type="project" value="TreeGrafter"/>
</dbReference>
<comment type="subcellular location">
    <subcellularLocation>
        <location evidence="1">Membrane</location>
        <topology evidence="1">Single-pass membrane protein</topology>
    </subcellularLocation>
</comment>
<comment type="similarity">
    <text evidence="2">Belongs to the vacuolar ATPase subunit S1 family.</text>
</comment>
<dbReference type="PANTHER" id="PTHR12471:SF4">
    <property type="entry name" value="AGAP001624-PA"/>
    <property type="match status" value="1"/>
</dbReference>
<organism evidence="10">
    <name type="scientific">Phlebotomus kandelakii</name>
    <dbReference type="NCBI Taxonomy" id="1109342"/>
    <lineage>
        <taxon>Eukaryota</taxon>
        <taxon>Metazoa</taxon>
        <taxon>Ecdysozoa</taxon>
        <taxon>Arthropoda</taxon>
        <taxon>Hexapoda</taxon>
        <taxon>Insecta</taxon>
        <taxon>Pterygota</taxon>
        <taxon>Neoptera</taxon>
        <taxon>Endopterygota</taxon>
        <taxon>Diptera</taxon>
        <taxon>Nematocera</taxon>
        <taxon>Psychodoidea</taxon>
        <taxon>Psychodidae</taxon>
        <taxon>Phlebotomus</taxon>
        <taxon>Larroussius</taxon>
    </lineage>
</organism>
<dbReference type="AlphaFoldDB" id="A0A6B2EJP3"/>
<feature type="transmembrane region" description="Helical" evidence="6">
    <location>
        <begin position="334"/>
        <end position="356"/>
    </location>
</feature>
<keyword evidence="3 6" id="KW-0812">Transmembrane</keyword>
<dbReference type="Pfam" id="PF05827">
    <property type="entry name" value="VAS1_LD"/>
    <property type="match status" value="1"/>
</dbReference>
<evidence type="ECO:0000256" key="2">
    <source>
        <dbReference type="ARBA" id="ARBA00009037"/>
    </source>
</evidence>
<reference evidence="10" key="1">
    <citation type="submission" date="2019-10" db="EMBL/GenBank/DDBJ databases">
        <title>Short sand fly seasons in Tbilisi, Georgia, hinder development of host immunity to saliva of the visceral leishmaniasis vector Phlebotomus kandelakii.</title>
        <authorList>
            <person name="Oliveira F."/>
            <person name="Giorgobiani E."/>
            <person name="Guimaraes-Costa A.B."/>
            <person name="Abdeladhim M."/>
            <person name="Oristian J."/>
            <person name="Tskhvaradze L."/>
            <person name="Tsertsvadze N."/>
            <person name="Zakalashvili M."/>
            <person name="Valenzuela J.G."/>
            <person name="Kamhawi S."/>
        </authorList>
    </citation>
    <scope>NUCLEOTIDE SEQUENCE</scope>
    <source>
        <strain evidence="10">Wild-capture in Tbilisi</strain>
        <tissue evidence="10">Salivary glands</tissue>
    </source>
</reference>
<name>A0A6B2EJP3_9DIPT</name>
<dbReference type="Gene3D" id="2.40.160.110">
    <property type="match status" value="1"/>
</dbReference>
<dbReference type="GO" id="GO:0030641">
    <property type="term" value="P:regulation of cellular pH"/>
    <property type="evidence" value="ECO:0007669"/>
    <property type="project" value="TreeGrafter"/>
</dbReference>
<dbReference type="InterPro" id="IPR046755">
    <property type="entry name" value="VAS1_LD"/>
</dbReference>
<evidence type="ECO:0000256" key="6">
    <source>
        <dbReference type="SAM" id="Phobius"/>
    </source>
</evidence>
<dbReference type="Pfam" id="PF20520">
    <property type="entry name" value="Ac45-VOA1_TM"/>
    <property type="match status" value="1"/>
</dbReference>
<dbReference type="InterPro" id="IPR046756">
    <property type="entry name" value="VAS1/VOA1_TM"/>
</dbReference>
<evidence type="ECO:0000256" key="3">
    <source>
        <dbReference type="ARBA" id="ARBA00022692"/>
    </source>
</evidence>
<accession>A0A6B2EJP3</accession>
<keyword evidence="7" id="KW-0732">Signal</keyword>
<feature type="domain" description="V-type proton ATPase subunit S1 luminal" evidence="8">
    <location>
        <begin position="207"/>
        <end position="312"/>
    </location>
</feature>
<proteinExistence type="inferred from homology"/>
<evidence type="ECO:0000256" key="1">
    <source>
        <dbReference type="ARBA" id="ARBA00004167"/>
    </source>
</evidence>
<dbReference type="PANTHER" id="PTHR12471">
    <property type="entry name" value="VACUOLAR ATP SYNTHASE SUBUNIT S1"/>
    <property type="match status" value="1"/>
</dbReference>
<evidence type="ECO:0000256" key="5">
    <source>
        <dbReference type="ARBA" id="ARBA00023136"/>
    </source>
</evidence>
<dbReference type="EMBL" id="GIFK01005652">
    <property type="protein sequence ID" value="NBJ63355.1"/>
    <property type="molecule type" value="Transcribed_RNA"/>
</dbReference>
<feature type="domain" description="V-type proton ATPase subunit S1/VOA1 transmembrane" evidence="9">
    <location>
        <begin position="328"/>
        <end position="365"/>
    </location>
</feature>
<evidence type="ECO:0000256" key="7">
    <source>
        <dbReference type="SAM" id="SignalP"/>
    </source>
</evidence>
<evidence type="ECO:0000259" key="8">
    <source>
        <dbReference type="Pfam" id="PF05827"/>
    </source>
</evidence>
<evidence type="ECO:0000256" key="4">
    <source>
        <dbReference type="ARBA" id="ARBA00022989"/>
    </source>
</evidence>
<keyword evidence="5 6" id="KW-0472">Membrane</keyword>
<dbReference type="InterPro" id="IPR008388">
    <property type="entry name" value="Ac45_acc_su"/>
</dbReference>
<sequence length="378" mass="43154">MNGLVIKLILICAVGASQASLGGPYILWGLDRLRDMEVSALRGINDKTLKDIYGGATYVIIFLQNSTARPTQELYPRFMDVINNTSWIYLPQNWIFSDSMEYNPNTEVNHLVGPPSQCDSELATLFRNAELTYGEGKVLGILASNVEDNHEMRKREITEATTTPLPNPTDEPMEDGFVYYLKDKAIMYTTIAPVLIINDNTTNDDDVIKYELKSHGKLMVDERDQYIRLMIQFKTEEGSKIFLRFKFPIRSGYWYLTEVEVEDYNRNPPRTTLLVRGEPPYAPMKFSWHCTQGLVFRSNTSTLILDNVQIQPYLNGRNVFYDAYDCVGFMSAPIWSGIAVSFLVLFGVAIAINAILEIKPPNRFESNRNKQLTFTIQE</sequence>
<dbReference type="GO" id="GO:0001671">
    <property type="term" value="F:ATPase activator activity"/>
    <property type="evidence" value="ECO:0007669"/>
    <property type="project" value="TreeGrafter"/>
</dbReference>
<feature type="signal peptide" evidence="7">
    <location>
        <begin position="1"/>
        <end position="19"/>
    </location>
</feature>
<evidence type="ECO:0000259" key="9">
    <source>
        <dbReference type="Pfam" id="PF20520"/>
    </source>
</evidence>